<dbReference type="InterPro" id="IPR006175">
    <property type="entry name" value="YjgF/YER057c/UK114"/>
</dbReference>
<dbReference type="AlphaFoldDB" id="A0A2T0VEL6"/>
<organism evidence="1 2">
    <name type="scientific">Glaciihabitans tibetensis</name>
    <dbReference type="NCBI Taxonomy" id="1266600"/>
    <lineage>
        <taxon>Bacteria</taxon>
        <taxon>Bacillati</taxon>
        <taxon>Actinomycetota</taxon>
        <taxon>Actinomycetes</taxon>
        <taxon>Micrococcales</taxon>
        <taxon>Microbacteriaceae</taxon>
        <taxon>Glaciihabitans</taxon>
    </lineage>
</organism>
<dbReference type="PANTHER" id="PTHR11803:SF39">
    <property type="entry name" value="2-IMINOBUTANOATE_2-IMINOPROPANOATE DEAMINASE"/>
    <property type="match status" value="1"/>
</dbReference>
<protein>
    <submittedName>
        <fullName evidence="1">Enamine deaminase RidA (YjgF/YER057c/UK114 family)</fullName>
    </submittedName>
</protein>
<keyword evidence="2" id="KW-1185">Reference proteome</keyword>
<sequence>MRVGAILVATEGKDGPVTEHPTPAYPTPAHPTPVEPPELFSSPAFAQGMIAPAGPMLYVGGQNGTDRSGALVDGLGPQTKQALRNVLAVLAAGGTSADYVVKMTIYLDPSVDPTAAYAATGSVWGDRRTAVTVVAVAPARPGALVEIEAVASIPT</sequence>
<dbReference type="GO" id="GO:0019239">
    <property type="term" value="F:deaminase activity"/>
    <property type="evidence" value="ECO:0007669"/>
    <property type="project" value="TreeGrafter"/>
</dbReference>
<reference evidence="1 2" key="1">
    <citation type="submission" date="2018-03" db="EMBL/GenBank/DDBJ databases">
        <title>Genomic Encyclopedia of Type Strains, Phase III (KMG-III): the genomes of soil and plant-associated and newly described type strains.</title>
        <authorList>
            <person name="Whitman W."/>
        </authorList>
    </citation>
    <scope>NUCLEOTIDE SEQUENCE [LARGE SCALE GENOMIC DNA]</scope>
    <source>
        <strain evidence="1 2">CGMCC 1.12484</strain>
    </source>
</reference>
<dbReference type="CDD" id="cd00448">
    <property type="entry name" value="YjgF_YER057c_UK114_family"/>
    <property type="match status" value="1"/>
</dbReference>
<name>A0A2T0VEL6_9MICO</name>
<dbReference type="Proteomes" id="UP000237983">
    <property type="component" value="Unassembled WGS sequence"/>
</dbReference>
<dbReference type="PANTHER" id="PTHR11803">
    <property type="entry name" value="2-IMINOBUTANOATE/2-IMINOPROPANOATE DEAMINASE RIDA"/>
    <property type="match status" value="1"/>
</dbReference>
<dbReference type="Gene3D" id="3.30.1330.40">
    <property type="entry name" value="RutC-like"/>
    <property type="match status" value="1"/>
</dbReference>
<accession>A0A2T0VEL6</accession>
<dbReference type="Pfam" id="PF01042">
    <property type="entry name" value="Ribonuc_L-PSP"/>
    <property type="match status" value="1"/>
</dbReference>
<evidence type="ECO:0000313" key="2">
    <source>
        <dbReference type="Proteomes" id="UP000237983"/>
    </source>
</evidence>
<dbReference type="InterPro" id="IPR035959">
    <property type="entry name" value="RutC-like_sf"/>
</dbReference>
<dbReference type="SUPFAM" id="SSF55298">
    <property type="entry name" value="YjgF-like"/>
    <property type="match status" value="1"/>
</dbReference>
<dbReference type="GO" id="GO:0005829">
    <property type="term" value="C:cytosol"/>
    <property type="evidence" value="ECO:0007669"/>
    <property type="project" value="TreeGrafter"/>
</dbReference>
<comment type="caution">
    <text evidence="1">The sequence shown here is derived from an EMBL/GenBank/DDBJ whole genome shotgun (WGS) entry which is preliminary data.</text>
</comment>
<evidence type="ECO:0000313" key="1">
    <source>
        <dbReference type="EMBL" id="PRY68604.1"/>
    </source>
</evidence>
<dbReference type="EMBL" id="PVTL01000004">
    <property type="protein sequence ID" value="PRY68604.1"/>
    <property type="molecule type" value="Genomic_DNA"/>
</dbReference>
<proteinExistence type="predicted"/>
<gene>
    <name evidence="1" type="ORF">B0I08_104307</name>
</gene>